<keyword evidence="1" id="KW-0812">Transmembrane</keyword>
<dbReference type="AlphaFoldDB" id="A0A9P5X2V1"/>
<evidence type="ECO:0000256" key="1">
    <source>
        <dbReference type="SAM" id="Phobius"/>
    </source>
</evidence>
<evidence type="ECO:0000313" key="3">
    <source>
        <dbReference type="EMBL" id="KAF9442391.1"/>
    </source>
</evidence>
<feature type="domain" description="DUF6533" evidence="2">
    <location>
        <begin position="18"/>
        <end position="67"/>
    </location>
</feature>
<feature type="transmembrane region" description="Helical" evidence="1">
    <location>
        <begin position="214"/>
        <end position="231"/>
    </location>
</feature>
<comment type="caution">
    <text evidence="3">The sequence shown here is derived from an EMBL/GenBank/DDBJ whole genome shotgun (WGS) entry which is preliminary data.</text>
</comment>
<reference evidence="3" key="1">
    <citation type="submission" date="2020-11" db="EMBL/GenBank/DDBJ databases">
        <authorList>
            <consortium name="DOE Joint Genome Institute"/>
            <person name="Ahrendt S."/>
            <person name="Riley R."/>
            <person name="Andreopoulos W."/>
            <person name="Labutti K."/>
            <person name="Pangilinan J."/>
            <person name="Ruiz-Duenas F.J."/>
            <person name="Barrasa J.M."/>
            <person name="Sanchez-Garcia M."/>
            <person name="Camarero S."/>
            <person name="Miyauchi S."/>
            <person name="Serrano A."/>
            <person name="Linde D."/>
            <person name="Babiker R."/>
            <person name="Drula E."/>
            <person name="Ayuso-Fernandez I."/>
            <person name="Pacheco R."/>
            <person name="Padilla G."/>
            <person name="Ferreira P."/>
            <person name="Barriuso J."/>
            <person name="Kellner H."/>
            <person name="Castanera R."/>
            <person name="Alfaro M."/>
            <person name="Ramirez L."/>
            <person name="Pisabarro A.G."/>
            <person name="Kuo A."/>
            <person name="Tritt A."/>
            <person name="Lipzen A."/>
            <person name="He G."/>
            <person name="Yan M."/>
            <person name="Ng V."/>
            <person name="Cullen D."/>
            <person name="Martin F."/>
            <person name="Rosso M.-N."/>
            <person name="Henrissat B."/>
            <person name="Hibbett D."/>
            <person name="Martinez A.T."/>
            <person name="Grigoriev I.V."/>
        </authorList>
    </citation>
    <scope>NUCLEOTIDE SEQUENCE</scope>
    <source>
        <strain evidence="3">MF-IS2</strain>
    </source>
</reference>
<feature type="transmembrane region" description="Helical" evidence="1">
    <location>
        <begin position="172"/>
        <end position="193"/>
    </location>
</feature>
<organism evidence="3 4">
    <name type="scientific">Macrolepiota fuliginosa MF-IS2</name>
    <dbReference type="NCBI Taxonomy" id="1400762"/>
    <lineage>
        <taxon>Eukaryota</taxon>
        <taxon>Fungi</taxon>
        <taxon>Dikarya</taxon>
        <taxon>Basidiomycota</taxon>
        <taxon>Agaricomycotina</taxon>
        <taxon>Agaricomycetes</taxon>
        <taxon>Agaricomycetidae</taxon>
        <taxon>Agaricales</taxon>
        <taxon>Agaricineae</taxon>
        <taxon>Agaricaceae</taxon>
        <taxon>Macrolepiota</taxon>
    </lineage>
</organism>
<dbReference type="InterPro" id="IPR045340">
    <property type="entry name" value="DUF6533"/>
</dbReference>
<dbReference type="OrthoDB" id="3100282at2759"/>
<sequence>MDNPPPTSAVWEVQILAYAQIALFAFFLCEYIHLLPSEIKDIWFSRWNGRLCIINLIYIICRYTPFINFALTVYELSVSLIDGRHCRSLGLFASWICLIELECAQFAFFLRVYALWQDNRVVKLSLTILTSCLLGAGFLLQALNAHSPAARGDSFIPSCASISPGDNSVRSALWGMVAMVIFDSILMLMAIIAKFKFNYQFNSNSLAKKVYQDTIYYFILNFFIGIAAILISEKSPGPLRQLSGGLGPVATPCLACRVLLRLKQYKETGTTTVEVTDNPMRFGQNPRFRSDETFVDSSLR</sequence>
<proteinExistence type="predicted"/>
<feature type="transmembrane region" description="Helical" evidence="1">
    <location>
        <begin position="243"/>
        <end position="260"/>
    </location>
</feature>
<protein>
    <recommendedName>
        <fullName evidence="2">DUF6533 domain-containing protein</fullName>
    </recommendedName>
</protein>
<keyword evidence="4" id="KW-1185">Reference proteome</keyword>
<feature type="transmembrane region" description="Helical" evidence="1">
    <location>
        <begin position="91"/>
        <end position="112"/>
    </location>
</feature>
<dbReference type="Proteomes" id="UP000807342">
    <property type="component" value="Unassembled WGS sequence"/>
</dbReference>
<evidence type="ECO:0000259" key="2">
    <source>
        <dbReference type="Pfam" id="PF20151"/>
    </source>
</evidence>
<dbReference type="EMBL" id="MU151642">
    <property type="protein sequence ID" value="KAF9442391.1"/>
    <property type="molecule type" value="Genomic_DNA"/>
</dbReference>
<feature type="transmembrane region" description="Helical" evidence="1">
    <location>
        <begin position="15"/>
        <end position="35"/>
    </location>
</feature>
<name>A0A9P5X2V1_9AGAR</name>
<keyword evidence="1" id="KW-0472">Membrane</keyword>
<gene>
    <name evidence="3" type="ORF">P691DRAFT_765267</name>
</gene>
<accession>A0A9P5X2V1</accession>
<dbReference type="Pfam" id="PF20151">
    <property type="entry name" value="DUF6533"/>
    <property type="match status" value="1"/>
</dbReference>
<feature type="transmembrane region" description="Helical" evidence="1">
    <location>
        <begin position="124"/>
        <end position="143"/>
    </location>
</feature>
<evidence type="ECO:0000313" key="4">
    <source>
        <dbReference type="Proteomes" id="UP000807342"/>
    </source>
</evidence>
<keyword evidence="1" id="KW-1133">Transmembrane helix</keyword>
<feature type="transmembrane region" description="Helical" evidence="1">
    <location>
        <begin position="47"/>
        <end position="71"/>
    </location>
</feature>